<dbReference type="InterPro" id="IPR001849">
    <property type="entry name" value="PH_domain"/>
</dbReference>
<sequence length="311" mass="35704">MYMVLSCETHTHTHTHTCPTAWQSLNKNGLALNRKHDRKNRKCLFCKGWLSKQGKNFKTWNNRFFLLFSNGMIEYYTEEIDTKSLLHEHNTSLPSINSNTNSNSSSSSSSSSSNSSMNSNSTAQPTEDNSLSVHSEESDLKRVLNGHDNGHTVIDEELPQPQVLLVDETAMKKSSKCNNPNSCDVSDEEDTWEIVLANKDTLEEEEEEEEAGKQLKPYGSVRPQGVIELKQMIETQWIDFVNEPSQVYGFAIVTKDRSWKFKCKSDDLRRQWIAAIHSVIYGLSPEDFHRYSLEISYQNNTFIYRKPLKSF</sequence>
<evidence type="ECO:0000259" key="2">
    <source>
        <dbReference type="PROSITE" id="PS50003"/>
    </source>
</evidence>
<dbReference type="CDD" id="cd00821">
    <property type="entry name" value="PH"/>
    <property type="match status" value="1"/>
</dbReference>
<dbReference type="InterPro" id="IPR051707">
    <property type="entry name" value="PI-Interact_SigTrans_Reg"/>
</dbReference>
<name>X6MK97_RETFI</name>
<evidence type="ECO:0000256" key="1">
    <source>
        <dbReference type="SAM" id="MobiDB-lite"/>
    </source>
</evidence>
<reference evidence="3 4" key="1">
    <citation type="journal article" date="2013" name="Curr. Biol.">
        <title>The Genome of the Foraminiferan Reticulomyxa filosa.</title>
        <authorList>
            <person name="Glockner G."/>
            <person name="Hulsmann N."/>
            <person name="Schleicher M."/>
            <person name="Noegel A.A."/>
            <person name="Eichinger L."/>
            <person name="Gallinger C."/>
            <person name="Pawlowski J."/>
            <person name="Sierra R."/>
            <person name="Euteneuer U."/>
            <person name="Pillet L."/>
            <person name="Moustafa A."/>
            <person name="Platzer M."/>
            <person name="Groth M."/>
            <person name="Szafranski K."/>
            <person name="Schliwa M."/>
        </authorList>
    </citation>
    <scope>NUCLEOTIDE SEQUENCE [LARGE SCALE GENOMIC DNA]</scope>
</reference>
<protein>
    <recommendedName>
        <fullName evidence="2">PH domain-containing protein</fullName>
    </recommendedName>
</protein>
<dbReference type="InterPro" id="IPR011993">
    <property type="entry name" value="PH-like_dom_sf"/>
</dbReference>
<feature type="compositionally biased region" description="Low complexity" evidence="1">
    <location>
        <begin position="92"/>
        <end position="122"/>
    </location>
</feature>
<feature type="domain" description="PH" evidence="2">
    <location>
        <begin position="43"/>
        <end position="281"/>
    </location>
</feature>
<evidence type="ECO:0000313" key="3">
    <source>
        <dbReference type="EMBL" id="ETO13490.1"/>
    </source>
</evidence>
<dbReference type="Proteomes" id="UP000023152">
    <property type="component" value="Unassembled WGS sequence"/>
</dbReference>
<feature type="region of interest" description="Disordered" evidence="1">
    <location>
        <begin position="92"/>
        <end position="138"/>
    </location>
</feature>
<proteinExistence type="predicted"/>
<dbReference type="SMART" id="SM00233">
    <property type="entry name" value="PH"/>
    <property type="match status" value="1"/>
</dbReference>
<dbReference type="Gene3D" id="2.30.29.30">
    <property type="entry name" value="Pleckstrin-homology domain (PH domain)/Phosphotyrosine-binding domain (PTB)"/>
    <property type="match status" value="2"/>
</dbReference>
<accession>X6MK97</accession>
<dbReference type="EMBL" id="ASPP01020576">
    <property type="protein sequence ID" value="ETO13490.1"/>
    <property type="molecule type" value="Genomic_DNA"/>
</dbReference>
<gene>
    <name evidence="3" type="ORF">RFI_23883</name>
</gene>
<dbReference type="PANTHER" id="PTHR14336">
    <property type="entry name" value="TANDEM PH DOMAIN CONTAINING PROTEIN"/>
    <property type="match status" value="1"/>
</dbReference>
<dbReference type="AlphaFoldDB" id="X6MK97"/>
<dbReference type="Pfam" id="PF00169">
    <property type="entry name" value="PH"/>
    <property type="match status" value="2"/>
</dbReference>
<keyword evidence="4" id="KW-1185">Reference proteome</keyword>
<dbReference type="SUPFAM" id="SSF50729">
    <property type="entry name" value="PH domain-like"/>
    <property type="match status" value="1"/>
</dbReference>
<dbReference type="PROSITE" id="PS50003">
    <property type="entry name" value="PH_DOMAIN"/>
    <property type="match status" value="1"/>
</dbReference>
<feature type="non-terminal residue" evidence="3">
    <location>
        <position position="311"/>
    </location>
</feature>
<evidence type="ECO:0000313" key="4">
    <source>
        <dbReference type="Proteomes" id="UP000023152"/>
    </source>
</evidence>
<feature type="compositionally biased region" description="Polar residues" evidence="1">
    <location>
        <begin position="123"/>
        <end position="133"/>
    </location>
</feature>
<comment type="caution">
    <text evidence="3">The sequence shown here is derived from an EMBL/GenBank/DDBJ whole genome shotgun (WGS) entry which is preliminary data.</text>
</comment>
<organism evidence="3 4">
    <name type="scientific">Reticulomyxa filosa</name>
    <dbReference type="NCBI Taxonomy" id="46433"/>
    <lineage>
        <taxon>Eukaryota</taxon>
        <taxon>Sar</taxon>
        <taxon>Rhizaria</taxon>
        <taxon>Retaria</taxon>
        <taxon>Foraminifera</taxon>
        <taxon>Monothalamids</taxon>
        <taxon>Reticulomyxidae</taxon>
        <taxon>Reticulomyxa</taxon>
    </lineage>
</organism>